<dbReference type="Proteomes" id="UP000245535">
    <property type="component" value="Unassembled WGS sequence"/>
</dbReference>
<dbReference type="EMBL" id="QGDO01000004">
    <property type="protein sequence ID" value="PWJ40825.1"/>
    <property type="molecule type" value="Genomic_DNA"/>
</dbReference>
<dbReference type="SUPFAM" id="SSF53448">
    <property type="entry name" value="Nucleotide-diphospho-sugar transferases"/>
    <property type="match status" value="1"/>
</dbReference>
<dbReference type="Gene3D" id="3.90.550.10">
    <property type="entry name" value="Spore Coat Polysaccharide Biosynthesis Protein SpsA, Chain A"/>
    <property type="match status" value="1"/>
</dbReference>
<organism evidence="1 2">
    <name type="scientific">Sediminitomix flava</name>
    <dbReference type="NCBI Taxonomy" id="379075"/>
    <lineage>
        <taxon>Bacteria</taxon>
        <taxon>Pseudomonadati</taxon>
        <taxon>Bacteroidota</taxon>
        <taxon>Cytophagia</taxon>
        <taxon>Cytophagales</taxon>
        <taxon>Flammeovirgaceae</taxon>
        <taxon>Sediminitomix</taxon>
    </lineage>
</organism>
<reference evidence="1 2" key="1">
    <citation type="submission" date="2018-03" db="EMBL/GenBank/DDBJ databases">
        <title>Genomic Encyclopedia of Archaeal and Bacterial Type Strains, Phase II (KMG-II): from individual species to whole genera.</title>
        <authorList>
            <person name="Goeker M."/>
        </authorList>
    </citation>
    <scope>NUCLEOTIDE SEQUENCE [LARGE SCALE GENOMIC DNA]</scope>
    <source>
        <strain evidence="1 2">DSM 28229</strain>
    </source>
</reference>
<comment type="caution">
    <text evidence="1">The sequence shown here is derived from an EMBL/GenBank/DDBJ whole genome shotgun (WGS) entry which is preliminary data.</text>
</comment>
<evidence type="ECO:0008006" key="3">
    <source>
        <dbReference type="Google" id="ProtNLM"/>
    </source>
</evidence>
<evidence type="ECO:0000313" key="2">
    <source>
        <dbReference type="Proteomes" id="UP000245535"/>
    </source>
</evidence>
<keyword evidence="2" id="KW-1185">Reference proteome</keyword>
<dbReference type="OrthoDB" id="9785375at2"/>
<dbReference type="RefSeq" id="WP_109619603.1">
    <property type="nucleotide sequence ID" value="NZ_QGDO01000004.1"/>
</dbReference>
<sequence>MEYAPIALFVYNRPDHALKTLEALSINQGAEKSKLYIFADGPKQNVNSVDLDKIQQTRTTIEKKKWCGEVEIIYSEKNKGLAKSITEGVNLLLNKYGKIIVLEDDIVTSQGFLSFMNNSLSYYENEEKVMHIGGFLPPNQKLASTLETPFFSPFMSCWGWATWKRAWDKINLNENELHQYLQDNNSFNEYNLDGTLEFHKQLEDNISGKISTWAIKWYSSIFIEKGLCLYPHHSMVQNIGQDGSGVHSGTMYYNPYYIEKLLESETIPSSLLIEESQVGREYLKSFYNNLKKKSFRRYMIKAFNKIQTLLK</sequence>
<evidence type="ECO:0000313" key="1">
    <source>
        <dbReference type="EMBL" id="PWJ40825.1"/>
    </source>
</evidence>
<dbReference type="AlphaFoldDB" id="A0A315Z8E1"/>
<name>A0A315Z8E1_SEDFL</name>
<proteinExistence type="predicted"/>
<dbReference type="InterPro" id="IPR029044">
    <property type="entry name" value="Nucleotide-diphossugar_trans"/>
</dbReference>
<gene>
    <name evidence="1" type="ORF">BC781_10484</name>
</gene>
<protein>
    <recommendedName>
        <fullName evidence="3">Glycosyl transferase family 2</fullName>
    </recommendedName>
</protein>
<accession>A0A315Z8E1</accession>